<evidence type="ECO:0000313" key="6">
    <source>
        <dbReference type="Proteomes" id="UP000284657"/>
    </source>
</evidence>
<dbReference type="EMBL" id="MBDO02000939">
    <property type="protein sequence ID" value="RLN51480.1"/>
    <property type="molecule type" value="Genomic_DNA"/>
</dbReference>
<protein>
    <recommendedName>
        <fullName evidence="2">EamA domain-containing protein</fullName>
    </recommendedName>
</protein>
<feature type="domain" description="EamA" evidence="2">
    <location>
        <begin position="44"/>
        <end position="119"/>
    </location>
</feature>
<name>A0A3F2RBB0_9STRA</name>
<dbReference type="PANTHER" id="PTHR19346:SF4">
    <property type="entry name" value="SUGAR PHOSPHATE TRANSPORTER DOMAIN-CONTAINING PROTEIN"/>
    <property type="match status" value="1"/>
</dbReference>
<dbReference type="Proteomes" id="UP000284657">
    <property type="component" value="Unassembled WGS sequence"/>
</dbReference>
<evidence type="ECO:0000313" key="4">
    <source>
        <dbReference type="EMBL" id="RLN60408.1"/>
    </source>
</evidence>
<feature type="transmembrane region" description="Helical" evidence="1">
    <location>
        <begin position="212"/>
        <end position="235"/>
    </location>
</feature>
<sequence>MPVIMQVVMLPFIFFFYRIYGGPEDRHAGFDVVGVLQRHSVIPFLKLRRLAIFFGGFYVVSDYFWFSSFKHLTVAAGAAIFNSSPLFVYCFSICLLHEKVSAKKFCGVLTAFVGVLVVVMYEEDSVPGDLINSSVIAGLMMLTAATMNAGFQVMLARSVGNDMNDISTLLIFNGLCGIIAIPMWFIGSIFFANSPFPSAYEPFGLPGTAEGIFMLIFAVVMFVVNFICLTLSICWTSPLETSVGFMLTIPLSGVMDILMHHTYFSWQFIVGSALVMTGFGVLELSSMKRTPDHYNEKF</sequence>
<proteinExistence type="predicted"/>
<accession>A0A3F2RBB0</accession>
<dbReference type="Pfam" id="PF00892">
    <property type="entry name" value="EamA"/>
    <property type="match status" value="1"/>
</dbReference>
<dbReference type="SUPFAM" id="SSF103481">
    <property type="entry name" value="Multidrug resistance efflux transporter EmrE"/>
    <property type="match status" value="2"/>
</dbReference>
<dbReference type="AlphaFoldDB" id="A0A3F2RBB0"/>
<dbReference type="Gene3D" id="1.10.3730.20">
    <property type="match status" value="1"/>
</dbReference>
<organism evidence="3 5">
    <name type="scientific">Phytophthora kernoviae</name>
    <dbReference type="NCBI Taxonomy" id="325452"/>
    <lineage>
        <taxon>Eukaryota</taxon>
        <taxon>Sar</taxon>
        <taxon>Stramenopiles</taxon>
        <taxon>Oomycota</taxon>
        <taxon>Peronosporomycetes</taxon>
        <taxon>Peronosporales</taxon>
        <taxon>Peronosporaceae</taxon>
        <taxon>Phytophthora</taxon>
    </lineage>
</organism>
<comment type="caution">
    <text evidence="3">The sequence shown here is derived from an EMBL/GenBank/DDBJ whole genome shotgun (WGS) entry which is preliminary data.</text>
</comment>
<evidence type="ECO:0000259" key="2">
    <source>
        <dbReference type="Pfam" id="PF00892"/>
    </source>
</evidence>
<feature type="transmembrane region" description="Helical" evidence="1">
    <location>
        <begin position="47"/>
        <end position="66"/>
    </location>
</feature>
<keyword evidence="1" id="KW-1133">Transmembrane helix</keyword>
<reference evidence="5 6" key="1">
    <citation type="submission" date="2018-07" db="EMBL/GenBank/DDBJ databases">
        <title>Genome sequencing of oomycete isolates from Chile give support for New Zealand origin for Phytophthora kernoviae and make available the first Nothophytophthora sp. genome.</title>
        <authorList>
            <person name="Studholme D.J."/>
            <person name="Sanfuentes E."/>
            <person name="Panda P."/>
            <person name="Hill R."/>
            <person name="Sambles C."/>
            <person name="Grant M."/>
            <person name="Williams N.M."/>
            <person name="Mcdougal R.L."/>
        </authorList>
    </citation>
    <scope>NUCLEOTIDE SEQUENCE [LARGE SCALE GENOMIC DNA]</scope>
    <source>
        <strain evidence="3">Chile6</strain>
        <strain evidence="4">Chile7</strain>
    </source>
</reference>
<dbReference type="InterPro" id="IPR026505">
    <property type="entry name" value="Solute_c_fam_35_mem_F3/F4"/>
</dbReference>
<evidence type="ECO:0000256" key="1">
    <source>
        <dbReference type="SAM" id="Phobius"/>
    </source>
</evidence>
<feature type="transmembrane region" description="Helical" evidence="1">
    <location>
        <begin position="105"/>
        <end position="121"/>
    </location>
</feature>
<dbReference type="InterPro" id="IPR037185">
    <property type="entry name" value="EmrE-like"/>
</dbReference>
<feature type="transmembrane region" description="Helical" evidence="1">
    <location>
        <begin position="242"/>
        <end position="259"/>
    </location>
</feature>
<feature type="transmembrane region" description="Helical" evidence="1">
    <location>
        <begin position="72"/>
        <end position="96"/>
    </location>
</feature>
<dbReference type="EMBL" id="MBAD02000974">
    <property type="protein sequence ID" value="RLN60408.1"/>
    <property type="molecule type" value="Genomic_DNA"/>
</dbReference>
<feature type="transmembrane region" description="Helical" evidence="1">
    <location>
        <begin position="168"/>
        <end position="192"/>
    </location>
</feature>
<dbReference type="OrthoDB" id="10062838at2759"/>
<feature type="transmembrane region" description="Helical" evidence="1">
    <location>
        <begin position="133"/>
        <end position="156"/>
    </location>
</feature>
<feature type="transmembrane region" description="Helical" evidence="1">
    <location>
        <begin position="265"/>
        <end position="284"/>
    </location>
</feature>
<evidence type="ECO:0000313" key="5">
    <source>
        <dbReference type="Proteomes" id="UP000277300"/>
    </source>
</evidence>
<evidence type="ECO:0000313" key="3">
    <source>
        <dbReference type="EMBL" id="RLN51480.1"/>
    </source>
</evidence>
<dbReference type="GO" id="GO:0016020">
    <property type="term" value="C:membrane"/>
    <property type="evidence" value="ECO:0007669"/>
    <property type="project" value="InterPro"/>
</dbReference>
<gene>
    <name evidence="4" type="ORF">BBJ29_009973</name>
    <name evidence="3" type="ORF">BBP00_00009888</name>
</gene>
<dbReference type="Proteomes" id="UP000277300">
    <property type="component" value="Unassembled WGS sequence"/>
</dbReference>
<dbReference type="InterPro" id="IPR000620">
    <property type="entry name" value="EamA_dom"/>
</dbReference>
<dbReference type="PANTHER" id="PTHR19346">
    <property type="entry name" value="SUGAR PHOSPHATE TRANSPORTER DOMAIN-CONTAINING PROTEIN"/>
    <property type="match status" value="1"/>
</dbReference>
<keyword evidence="1" id="KW-0812">Transmembrane</keyword>
<keyword evidence="1" id="KW-0472">Membrane</keyword>